<keyword evidence="8" id="KW-0131">Cell cycle</keyword>
<dbReference type="InterPro" id="IPR007128">
    <property type="entry name" value="PMF1/Nnf1"/>
</dbReference>
<evidence type="ECO:0000256" key="6">
    <source>
        <dbReference type="ARBA" id="ARBA00022838"/>
    </source>
</evidence>
<keyword evidence="11" id="KW-1185">Reference proteome</keyword>
<sequence>MSTSSVCSEDVGSTSAQTEHENTSRAAEILRSSLGLAIKKCISVKYRAFTDAYKDVHTANPAGLNKVYCQFINGLKEGIKEEIEGLCLEGNVMQLVSDLYKIKRENPGTGKAWRPSGQPREDLQAHLLPVKLEHKSTLESMLKQLQEENTALQQAVLARRRHLQDRMLKQQELQVDLLATPGSSYLHEIEQYMLNTK</sequence>
<dbReference type="Pfam" id="PF03980">
    <property type="entry name" value="Nnf1"/>
    <property type="match status" value="1"/>
</dbReference>
<keyword evidence="6" id="KW-0995">Kinetochore</keyword>
<dbReference type="GeneID" id="106813447"/>
<dbReference type="Proteomes" id="UP000695022">
    <property type="component" value="Unplaced"/>
</dbReference>
<keyword evidence="3" id="KW-0158">Chromosome</keyword>
<reference evidence="12" key="1">
    <citation type="submission" date="2025-08" db="UniProtKB">
        <authorList>
            <consortium name="RefSeq"/>
        </authorList>
    </citation>
    <scope>IDENTIFICATION</scope>
</reference>
<feature type="compositionally biased region" description="Polar residues" evidence="10">
    <location>
        <begin position="1"/>
        <end position="17"/>
    </location>
</feature>
<dbReference type="RefSeq" id="XP_014673065.1">
    <property type="nucleotide sequence ID" value="XM_014817579.1"/>
</dbReference>
<name>A0ABM1ELJ4_PRICU</name>
<evidence type="ECO:0000313" key="12">
    <source>
        <dbReference type="RefSeq" id="XP_014673065.1"/>
    </source>
</evidence>
<evidence type="ECO:0000313" key="11">
    <source>
        <dbReference type="Proteomes" id="UP000695022"/>
    </source>
</evidence>
<evidence type="ECO:0000256" key="1">
    <source>
        <dbReference type="ARBA" id="ARBA00004123"/>
    </source>
</evidence>
<dbReference type="PANTHER" id="PTHR15459">
    <property type="entry name" value="POLYAMINE-MODULATED FACTOR 1"/>
    <property type="match status" value="1"/>
</dbReference>
<protein>
    <submittedName>
        <fullName evidence="12">Uncharacterized protein LOC106813447</fullName>
    </submittedName>
</protein>
<evidence type="ECO:0000256" key="3">
    <source>
        <dbReference type="ARBA" id="ARBA00022454"/>
    </source>
</evidence>
<keyword evidence="7" id="KW-0539">Nucleus</keyword>
<evidence type="ECO:0000256" key="5">
    <source>
        <dbReference type="ARBA" id="ARBA00022776"/>
    </source>
</evidence>
<evidence type="ECO:0000256" key="9">
    <source>
        <dbReference type="ARBA" id="ARBA00023328"/>
    </source>
</evidence>
<evidence type="ECO:0000256" key="2">
    <source>
        <dbReference type="ARBA" id="ARBA00004629"/>
    </source>
</evidence>
<feature type="region of interest" description="Disordered" evidence="10">
    <location>
        <begin position="1"/>
        <end position="24"/>
    </location>
</feature>
<keyword evidence="5" id="KW-0498">Mitosis</keyword>
<proteinExistence type="predicted"/>
<organism evidence="11 12">
    <name type="scientific">Priapulus caudatus</name>
    <name type="common">Priapulid worm</name>
    <dbReference type="NCBI Taxonomy" id="37621"/>
    <lineage>
        <taxon>Eukaryota</taxon>
        <taxon>Metazoa</taxon>
        <taxon>Ecdysozoa</taxon>
        <taxon>Scalidophora</taxon>
        <taxon>Priapulida</taxon>
        <taxon>Priapulimorpha</taxon>
        <taxon>Priapulimorphida</taxon>
        <taxon>Priapulidae</taxon>
        <taxon>Priapulus</taxon>
    </lineage>
</organism>
<comment type="subcellular location">
    <subcellularLocation>
        <location evidence="2">Chromosome</location>
        <location evidence="2">Centromere</location>
        <location evidence="2">Kinetochore</location>
    </subcellularLocation>
    <subcellularLocation>
        <location evidence="1">Nucleus</location>
    </subcellularLocation>
</comment>
<accession>A0ABM1ELJ4</accession>
<gene>
    <name evidence="12" type="primary">LOC106813447</name>
</gene>
<keyword evidence="9" id="KW-0137">Centromere</keyword>
<evidence type="ECO:0000256" key="7">
    <source>
        <dbReference type="ARBA" id="ARBA00023242"/>
    </source>
</evidence>
<evidence type="ECO:0000256" key="8">
    <source>
        <dbReference type="ARBA" id="ARBA00023306"/>
    </source>
</evidence>
<keyword evidence="4" id="KW-0132">Cell division</keyword>
<dbReference type="PANTHER" id="PTHR15459:SF3">
    <property type="entry name" value="POLYAMINE-MODULATED FACTOR 1"/>
    <property type="match status" value="1"/>
</dbReference>
<evidence type="ECO:0000256" key="10">
    <source>
        <dbReference type="SAM" id="MobiDB-lite"/>
    </source>
</evidence>
<evidence type="ECO:0000256" key="4">
    <source>
        <dbReference type="ARBA" id="ARBA00022618"/>
    </source>
</evidence>